<comment type="caution">
    <text evidence="3">The sequence shown here is derived from an EMBL/GenBank/DDBJ whole genome shotgun (WGS) entry which is preliminary data.</text>
</comment>
<gene>
    <name evidence="3" type="ORF">M2A_2200</name>
</gene>
<keyword evidence="2" id="KW-0732">Signal</keyword>
<proteinExistence type="predicted"/>
<keyword evidence="4" id="KW-1185">Reference proteome</keyword>
<name>A0A081BCD3_9HYPH</name>
<accession>A0A081BCD3</accession>
<feature type="region of interest" description="Disordered" evidence="1">
    <location>
        <begin position="194"/>
        <end position="225"/>
    </location>
</feature>
<dbReference type="InterPro" id="IPR023346">
    <property type="entry name" value="Lysozyme-like_dom_sf"/>
</dbReference>
<dbReference type="Gene3D" id="1.10.530.10">
    <property type="match status" value="1"/>
</dbReference>
<evidence type="ECO:0000313" key="4">
    <source>
        <dbReference type="Proteomes" id="UP000028702"/>
    </source>
</evidence>
<feature type="signal peptide" evidence="2">
    <location>
        <begin position="1"/>
        <end position="23"/>
    </location>
</feature>
<organism evidence="3 4">
    <name type="scientific">Tepidicaulis marinus</name>
    <dbReference type="NCBI Taxonomy" id="1333998"/>
    <lineage>
        <taxon>Bacteria</taxon>
        <taxon>Pseudomonadati</taxon>
        <taxon>Pseudomonadota</taxon>
        <taxon>Alphaproteobacteria</taxon>
        <taxon>Hyphomicrobiales</taxon>
        <taxon>Parvibaculaceae</taxon>
        <taxon>Tepidicaulis</taxon>
    </lineage>
</organism>
<protein>
    <submittedName>
        <fullName evidence="3">Soluble lytic murein transglycosylase and related regulatory protein</fullName>
    </submittedName>
</protein>
<dbReference type="CDD" id="cd13400">
    <property type="entry name" value="LT_IagB-like"/>
    <property type="match status" value="1"/>
</dbReference>
<dbReference type="STRING" id="1333998.M2A_2200"/>
<dbReference type="SUPFAM" id="SSF53955">
    <property type="entry name" value="Lysozyme-like"/>
    <property type="match status" value="1"/>
</dbReference>
<evidence type="ECO:0000256" key="2">
    <source>
        <dbReference type="SAM" id="SignalP"/>
    </source>
</evidence>
<reference evidence="3 4" key="1">
    <citation type="submission" date="2014-07" db="EMBL/GenBank/DDBJ databases">
        <title>Tepidicaulis marinum gen. nov., sp. nov., a novel marine bacterium denitrifying nitrate to nitrous oxide strictly under microaerobic conditions.</title>
        <authorList>
            <person name="Takeuchi M."/>
            <person name="Yamagishi T."/>
            <person name="Kamagata Y."/>
            <person name="Oshima K."/>
            <person name="Hattori M."/>
            <person name="Katayama T."/>
            <person name="Hanada S."/>
            <person name="Tamaki H."/>
            <person name="Marumo K."/>
            <person name="Maeda H."/>
            <person name="Nedachi M."/>
            <person name="Iwasaki W."/>
            <person name="Suwa Y."/>
            <person name="Sakata S."/>
        </authorList>
    </citation>
    <scope>NUCLEOTIDE SEQUENCE [LARGE SCALE GENOMIC DNA]</scope>
    <source>
        <strain evidence="3 4">MA2</strain>
    </source>
</reference>
<dbReference type="AlphaFoldDB" id="A0A081BCD3"/>
<sequence length="291" mass="31862">MKRALVTSLLCMAIAGFAQSARADAGALLQKLDSDWSQCRYAAQQMERMSGIPKGLLTSISMVETGRRAPGGKVEPWPWTINVEGRGYYYTSKAEAIRAVRRLMAAGSRSIDVGCMQVNLRFHPRAFTSLEEAFDPDANVAYAASFLSELKSRSGSWDTAAGHYHSYSPHLNRKYSARIQKVWASEKTRAPLEDPRFDTLRQSIPGIASSKKGPATASSEPDRPRRELNIILRASLAHEPESGGGNTQNTVTVAMRPAPRVLGTATSVLSRAEERPAPQVIYPANARVAMR</sequence>
<dbReference type="eggNOG" id="COG0741">
    <property type="taxonomic scope" value="Bacteria"/>
</dbReference>
<evidence type="ECO:0000256" key="1">
    <source>
        <dbReference type="SAM" id="MobiDB-lite"/>
    </source>
</evidence>
<dbReference type="EMBL" id="BBIO01000011">
    <property type="protein sequence ID" value="GAK45701.1"/>
    <property type="molecule type" value="Genomic_DNA"/>
</dbReference>
<feature type="chain" id="PRO_5001754963" evidence="2">
    <location>
        <begin position="24"/>
        <end position="291"/>
    </location>
</feature>
<evidence type="ECO:0000313" key="3">
    <source>
        <dbReference type="EMBL" id="GAK45701.1"/>
    </source>
</evidence>
<dbReference type="Proteomes" id="UP000028702">
    <property type="component" value="Unassembled WGS sequence"/>
</dbReference>
<dbReference type="RefSeq" id="WP_147446309.1">
    <property type="nucleotide sequence ID" value="NZ_BBIO01000011.1"/>
</dbReference>